<dbReference type="PANTHER" id="PTHR37827">
    <property type="entry name" value="TUDOR DOMAIN-CONTAINING PROTEIN"/>
    <property type="match status" value="1"/>
</dbReference>
<dbReference type="PANTHER" id="PTHR37827:SF1">
    <property type="entry name" value="HNH DOMAIN-CONTAINING PROTEIN"/>
    <property type="match status" value="1"/>
</dbReference>
<comment type="caution">
    <text evidence="1">The sequence shown here is derived from an EMBL/GenBank/DDBJ whole genome shotgun (WGS) entry which is preliminary data.</text>
</comment>
<keyword evidence="2" id="KW-1185">Reference proteome</keyword>
<dbReference type="RefSeq" id="WP_273637769.1">
    <property type="nucleotide sequence ID" value="NZ_JAQQXP010000001.1"/>
</dbReference>
<dbReference type="EMBL" id="JAQQXP010000001">
    <property type="protein sequence ID" value="MDC8829405.1"/>
    <property type="molecule type" value="Genomic_DNA"/>
</dbReference>
<evidence type="ECO:0000313" key="1">
    <source>
        <dbReference type="EMBL" id="MDC8829405.1"/>
    </source>
</evidence>
<sequence>MSQVKSGKCVCCSRITYLTFHHLIPRKMHRRAFFKKHYSKEQLASGVLVCRQCHNGIHRFYDEMTLAKQLSSLSRLKADAALADYFAWVSRQRIKAVTKHQ</sequence>
<evidence type="ECO:0000313" key="2">
    <source>
        <dbReference type="Proteomes" id="UP001218788"/>
    </source>
</evidence>
<organism evidence="1 2">
    <name type="scientific">Alteromonas gilva</name>
    <dbReference type="NCBI Taxonomy" id="2987522"/>
    <lineage>
        <taxon>Bacteria</taxon>
        <taxon>Pseudomonadati</taxon>
        <taxon>Pseudomonadota</taxon>
        <taxon>Gammaproteobacteria</taxon>
        <taxon>Alteromonadales</taxon>
        <taxon>Alteromonadaceae</taxon>
        <taxon>Alteromonas/Salinimonas group</taxon>
        <taxon>Alteromonas</taxon>
    </lineage>
</organism>
<gene>
    <name evidence="1" type="ORF">OIK42_01395</name>
</gene>
<reference evidence="1 2" key="1">
    <citation type="submission" date="2022-10" db="EMBL/GenBank/DDBJ databases">
        <title>Alteromonas sp. chi3 Genome sequencing.</title>
        <authorList>
            <person name="Park S."/>
        </authorList>
    </citation>
    <scope>NUCLEOTIDE SEQUENCE [LARGE SCALE GENOMIC DNA]</scope>
    <source>
        <strain evidence="2">chi3</strain>
    </source>
</reference>
<name>A0ABT5KXB1_9ALTE</name>
<evidence type="ECO:0008006" key="3">
    <source>
        <dbReference type="Google" id="ProtNLM"/>
    </source>
</evidence>
<protein>
    <recommendedName>
        <fullName evidence="3">HNH domain-containing protein</fullName>
    </recommendedName>
</protein>
<proteinExistence type="predicted"/>
<dbReference type="Proteomes" id="UP001218788">
    <property type="component" value="Unassembled WGS sequence"/>
</dbReference>
<accession>A0ABT5KXB1</accession>